<reference evidence="2 3" key="1">
    <citation type="submission" date="2022-08" db="EMBL/GenBank/DDBJ databases">
        <title>Paenibacillus endoradicis sp. nov., Paenibacillus radicibacter sp. nov and Paenibacillus pararadicis sp. nov., three cold-adapted plant growth-promoting bacteria isolated from root of Larix gmelinii in Great Khingan.</title>
        <authorList>
            <person name="Xue H."/>
        </authorList>
    </citation>
    <scope>NUCLEOTIDE SEQUENCE [LARGE SCALE GENOMIC DNA]</scope>
    <source>
        <strain evidence="2 3">N5-1-1-5</strain>
    </source>
</reference>
<dbReference type="EMBL" id="JANQBD010000001">
    <property type="protein sequence ID" value="MCR8629802.1"/>
    <property type="molecule type" value="Genomic_DNA"/>
</dbReference>
<protein>
    <submittedName>
        <fullName evidence="2">DUF1987 domain-containing protein</fullName>
    </submittedName>
</protein>
<keyword evidence="3" id="KW-1185">Reference proteome</keyword>
<organism evidence="2 3">
    <name type="scientific">Paenibacillus radicis</name>
    <name type="common">ex Xue et al. 2023</name>
    <dbReference type="NCBI Taxonomy" id="2972489"/>
    <lineage>
        <taxon>Bacteria</taxon>
        <taxon>Bacillati</taxon>
        <taxon>Bacillota</taxon>
        <taxon>Bacilli</taxon>
        <taxon>Bacillales</taxon>
        <taxon>Paenibacillaceae</taxon>
        <taxon>Paenibacillus</taxon>
    </lineage>
</organism>
<sequence>MMDILQIQGTKSTPEVNFDGIRHILSVKGQSYPENSFKFYEPIFLWIDEYLQKLTMEKVQVHFTLPYINTSSSKCIMMLLEKLDQAHLDGKSLNLSWYYSEDNESELECAEEFKEDMSLPFHILPLEKE</sequence>
<evidence type="ECO:0000259" key="1">
    <source>
        <dbReference type="Pfam" id="PF09345"/>
    </source>
</evidence>
<proteinExistence type="predicted"/>
<gene>
    <name evidence="2" type="ORF">NV381_01175</name>
</gene>
<evidence type="ECO:0000313" key="2">
    <source>
        <dbReference type="EMBL" id="MCR8629802.1"/>
    </source>
</evidence>
<name>A0ABT1YA83_9BACL</name>
<comment type="caution">
    <text evidence="2">The sequence shown here is derived from an EMBL/GenBank/DDBJ whole genome shotgun (WGS) entry which is preliminary data.</text>
</comment>
<dbReference type="Proteomes" id="UP001300012">
    <property type="component" value="Unassembled WGS sequence"/>
</dbReference>
<feature type="domain" description="SiaC family regulatory phosphoprotein" evidence="1">
    <location>
        <begin position="7"/>
        <end position="125"/>
    </location>
</feature>
<dbReference type="InterPro" id="IPR018530">
    <property type="entry name" value="SiaC"/>
</dbReference>
<accession>A0ABT1YA83</accession>
<evidence type="ECO:0000313" key="3">
    <source>
        <dbReference type="Proteomes" id="UP001300012"/>
    </source>
</evidence>
<dbReference type="RefSeq" id="WP_258211418.1">
    <property type="nucleotide sequence ID" value="NZ_JANQBD010000001.1"/>
</dbReference>
<dbReference type="Pfam" id="PF09345">
    <property type="entry name" value="SiaC"/>
    <property type="match status" value="1"/>
</dbReference>